<dbReference type="EMBL" id="CAJZBQ010000015">
    <property type="protein sequence ID" value="CAG9316322.1"/>
    <property type="molecule type" value="Genomic_DNA"/>
</dbReference>
<organism evidence="2 3">
    <name type="scientific">Blepharisma stoltei</name>
    <dbReference type="NCBI Taxonomy" id="1481888"/>
    <lineage>
        <taxon>Eukaryota</taxon>
        <taxon>Sar</taxon>
        <taxon>Alveolata</taxon>
        <taxon>Ciliophora</taxon>
        <taxon>Postciliodesmatophora</taxon>
        <taxon>Heterotrichea</taxon>
        <taxon>Heterotrichida</taxon>
        <taxon>Blepharismidae</taxon>
        <taxon>Blepharisma</taxon>
    </lineage>
</organism>
<gene>
    <name evidence="2" type="ORF">BSTOLATCC_MIC15755</name>
</gene>
<protein>
    <submittedName>
        <fullName evidence="2">Uncharacterized protein</fullName>
    </submittedName>
</protein>
<name>A0AAU9IPC5_9CILI</name>
<dbReference type="SUPFAM" id="SSF63829">
    <property type="entry name" value="Calcium-dependent phosphotriesterase"/>
    <property type="match status" value="1"/>
</dbReference>
<evidence type="ECO:0000256" key="1">
    <source>
        <dbReference type="SAM" id="Phobius"/>
    </source>
</evidence>
<keyword evidence="1" id="KW-0472">Membrane</keyword>
<proteinExistence type="predicted"/>
<evidence type="ECO:0000313" key="2">
    <source>
        <dbReference type="EMBL" id="CAG9316322.1"/>
    </source>
</evidence>
<evidence type="ECO:0000313" key="3">
    <source>
        <dbReference type="Proteomes" id="UP001162131"/>
    </source>
</evidence>
<keyword evidence="1" id="KW-0812">Transmembrane</keyword>
<accession>A0AAU9IPC5</accession>
<sequence length="364" mass="41898">MITKIIFSIFVIVISWLSYYFIDVLDIFVVTQLHDHENCKAFAIPLAAEDFEIYGNLLISGIADRKHFDVKDQIKGSLLYFDSEAKTYGFIKLSKFPADLPFHPHGIYLFDNSTLYVLNHAYGDYGERIEIFYLMESKPERIRAKYVRSIVFPNEFLGKLNDIAVIKDGHFYVTEWIPTPDTPEGRDVSVWTTLKRNFYMMGKNTNLYYCKEIKGQSPYCVIQDTERSFNGVYISNNQLFAVESIERKIKIYDIKENFSLSFNAVVNFSHHIDNILKQRDGTFLATGIKRMIEFMIILEEFHSGKERSAIAGGVSRMSNDNGNWTVEEIIMQDKTFASVAAINDDTLIIGSATDNYLLLCPINK</sequence>
<reference evidence="2" key="1">
    <citation type="submission" date="2021-09" db="EMBL/GenBank/DDBJ databases">
        <authorList>
            <consortium name="AG Swart"/>
            <person name="Singh M."/>
            <person name="Singh A."/>
            <person name="Seah K."/>
            <person name="Emmerich C."/>
        </authorList>
    </citation>
    <scope>NUCLEOTIDE SEQUENCE</scope>
    <source>
        <strain evidence="2">ATCC30299</strain>
    </source>
</reference>
<dbReference type="AlphaFoldDB" id="A0AAU9IPC5"/>
<comment type="caution">
    <text evidence="2">The sequence shown here is derived from an EMBL/GenBank/DDBJ whole genome shotgun (WGS) entry which is preliminary data.</text>
</comment>
<keyword evidence="3" id="KW-1185">Reference proteome</keyword>
<dbReference type="Proteomes" id="UP001162131">
    <property type="component" value="Unassembled WGS sequence"/>
</dbReference>
<feature type="transmembrane region" description="Helical" evidence="1">
    <location>
        <begin position="5"/>
        <end position="22"/>
    </location>
</feature>
<keyword evidence="1" id="KW-1133">Transmembrane helix</keyword>
<dbReference type="PANTHER" id="PTHR11799">
    <property type="entry name" value="PARAOXONASE"/>
    <property type="match status" value="1"/>
</dbReference>
<dbReference type="InterPro" id="IPR011042">
    <property type="entry name" value="6-blade_b-propeller_TolB-like"/>
</dbReference>
<dbReference type="PANTHER" id="PTHR11799:SF12">
    <property type="entry name" value="PARAOXONASE-RELATED"/>
    <property type="match status" value="1"/>
</dbReference>
<dbReference type="InterPro" id="IPR051288">
    <property type="entry name" value="Serum_paraoxonase/arylesterase"/>
</dbReference>
<dbReference type="Gene3D" id="2.120.10.30">
    <property type="entry name" value="TolB, C-terminal domain"/>
    <property type="match status" value="1"/>
</dbReference>